<evidence type="ECO:0000256" key="1">
    <source>
        <dbReference type="SAM" id="MobiDB-lite"/>
    </source>
</evidence>
<feature type="region of interest" description="Disordered" evidence="1">
    <location>
        <begin position="122"/>
        <end position="319"/>
    </location>
</feature>
<sequence length="772" mass="86007">MSDAWKTARERLKEVIFSDGGPDVSSIIKQNPILHLLPSQWWQKFPLISWCRGWRDDPAKQMQTVNAVLGWGLFTEEMRVKVIPEMMEHVPSARFLLKVVRRLEAARGEMVWWETMNPPLEDGSEAGYNEQAQPATEGAAEDVAPRRSARLEQASLGGTTQAGNPTSDKHKSTATPKRGKGRAMQAVVEIPVTSATSKLSKKPRRLSSRPMIKSASVIEDEDESEDEGGDEDGDEDGEQSGVMDLDRDGQQDTREDMDAEEMRELDTGEDSALGRGQDRGRQSSNEDTANETPLAERGTGNVPRLENRPANKNRARVNAHDLEPVSQLLRRINPGHVVFSEIFCPHFPHNILAFNLVSTDSEAGRKNRFGMVGCVENFERTLNEINLQRQILRDAVCRIGEDIVDPGNQYAAEYALTGMVNCVSNAKDVYVYRLSCILRSTAGREYGEDDGYADALHLAYTDGLYAAELLELDIKTGQLWARMKCTYAAGIQDKVPEEKQNLLLGNINKSLDGLRDLYRHMNRFCPILGYGRTEKESRINSLHGISLRANRLLTFDVEDKIIGRSAFRPRVAEIEDELATSEKLKLRIHSIATDTSNLLRDFPYEQLDSDPGAEIYVMAKYLDPLSTGEFCAIAVNMFRGHALGAIGDLMTKVQKLWVDAQNRDLKWSINDNRGESPSAESQARAERESGAQLASPSRRGGGAEWTAFRGPLGPGRCMGFRSNDRTLQWLASYIFTRGSAGCVGDKGDTYALGERVSDIRNRNLTIGRYLSA</sequence>
<feature type="region of interest" description="Disordered" evidence="1">
    <location>
        <begin position="668"/>
        <end position="705"/>
    </location>
</feature>
<keyword evidence="3" id="KW-1185">Reference proteome</keyword>
<feature type="compositionally biased region" description="Polar residues" evidence="1">
    <location>
        <begin position="282"/>
        <end position="291"/>
    </location>
</feature>
<feature type="compositionally biased region" description="Acidic residues" evidence="1">
    <location>
        <begin position="218"/>
        <end position="238"/>
    </location>
</feature>
<evidence type="ECO:0000313" key="3">
    <source>
        <dbReference type="Proteomes" id="UP000383932"/>
    </source>
</evidence>
<dbReference type="OrthoDB" id="3241718at2759"/>
<dbReference type="EMBL" id="SSOP01000692">
    <property type="protein sequence ID" value="KAB5587903.1"/>
    <property type="molecule type" value="Genomic_DNA"/>
</dbReference>
<protein>
    <submittedName>
        <fullName evidence="2">Uncharacterized protein</fullName>
    </submittedName>
</protein>
<organism evidence="2 3">
    <name type="scientific">Ceratobasidium theobromae</name>
    <dbReference type="NCBI Taxonomy" id="1582974"/>
    <lineage>
        <taxon>Eukaryota</taxon>
        <taxon>Fungi</taxon>
        <taxon>Dikarya</taxon>
        <taxon>Basidiomycota</taxon>
        <taxon>Agaricomycotina</taxon>
        <taxon>Agaricomycetes</taxon>
        <taxon>Cantharellales</taxon>
        <taxon>Ceratobasidiaceae</taxon>
        <taxon>Ceratobasidium</taxon>
    </lineage>
</organism>
<feature type="compositionally biased region" description="Basic and acidic residues" evidence="1">
    <location>
        <begin position="244"/>
        <end position="266"/>
    </location>
</feature>
<dbReference type="Proteomes" id="UP000383932">
    <property type="component" value="Unassembled WGS sequence"/>
</dbReference>
<name>A0A5N5Q8S4_9AGAM</name>
<dbReference type="AlphaFoldDB" id="A0A5N5Q8S4"/>
<evidence type="ECO:0000313" key="2">
    <source>
        <dbReference type="EMBL" id="KAB5587903.1"/>
    </source>
</evidence>
<feature type="compositionally biased region" description="Polar residues" evidence="1">
    <location>
        <begin position="156"/>
        <end position="166"/>
    </location>
</feature>
<reference evidence="2 3" key="1">
    <citation type="journal article" date="2019" name="Fungal Biol. Biotechnol.">
        <title>Draft genome sequence of fastidious pathogen Ceratobasidium theobromae, which causes vascular-streak dieback in Theobroma cacao.</title>
        <authorList>
            <person name="Ali S.S."/>
            <person name="Asman A."/>
            <person name="Shao J."/>
            <person name="Firmansyah A.P."/>
            <person name="Susilo A.W."/>
            <person name="Rosmana A."/>
            <person name="McMahon P."/>
            <person name="Junaid M."/>
            <person name="Guest D."/>
            <person name="Kheng T.Y."/>
            <person name="Meinhardt L.W."/>
            <person name="Bailey B.A."/>
        </authorList>
    </citation>
    <scope>NUCLEOTIDE SEQUENCE [LARGE SCALE GENOMIC DNA]</scope>
    <source>
        <strain evidence="2 3">CT2</strain>
    </source>
</reference>
<accession>A0A5N5Q8S4</accession>
<gene>
    <name evidence="2" type="ORF">CTheo_8656</name>
</gene>
<comment type="caution">
    <text evidence="2">The sequence shown here is derived from an EMBL/GenBank/DDBJ whole genome shotgun (WGS) entry which is preliminary data.</text>
</comment>
<proteinExistence type="predicted"/>